<gene>
    <name evidence="2" type="ORF">METZ01_LOCUS498065</name>
</gene>
<dbReference type="EMBL" id="UINC01218261">
    <property type="protein sequence ID" value="SVE45211.1"/>
    <property type="molecule type" value="Genomic_DNA"/>
</dbReference>
<accession>A0A383DL71</accession>
<dbReference type="SUPFAM" id="SSF53756">
    <property type="entry name" value="UDP-Glycosyltransferase/glycogen phosphorylase"/>
    <property type="match status" value="1"/>
</dbReference>
<dbReference type="PANTHER" id="PTHR43174:SF1">
    <property type="entry name" value="UDP-N-ACETYLGLUCOSAMINE 2-EPIMERASE"/>
    <property type="match status" value="1"/>
</dbReference>
<organism evidence="2">
    <name type="scientific">marine metagenome</name>
    <dbReference type="NCBI Taxonomy" id="408172"/>
    <lineage>
        <taxon>unclassified sequences</taxon>
        <taxon>metagenomes</taxon>
        <taxon>ecological metagenomes</taxon>
    </lineage>
</organism>
<sequence length="139" mass="15480">MKIVSVIGNRPQFIKTVLVSKEIRKTDTEIIVHTGQHYDENLSDIFFKELNIPNPDFNLGISETDQGKQTGLMIIGIEEKLIQEVPDCIIVYGDTNSTLAGAIVASKLNIPIVHIEAGLRSNNKKMPEEVNRILTDHVS</sequence>
<dbReference type="Gene3D" id="3.40.50.2000">
    <property type="entry name" value="Glycogen Phosphorylase B"/>
    <property type="match status" value="1"/>
</dbReference>
<protein>
    <recommendedName>
        <fullName evidence="1">UDP-N-acetylglucosamine 2-epimerase domain-containing protein</fullName>
    </recommendedName>
</protein>
<evidence type="ECO:0000259" key="1">
    <source>
        <dbReference type="Pfam" id="PF02350"/>
    </source>
</evidence>
<feature type="non-terminal residue" evidence="2">
    <location>
        <position position="139"/>
    </location>
</feature>
<reference evidence="2" key="1">
    <citation type="submission" date="2018-05" db="EMBL/GenBank/DDBJ databases">
        <authorList>
            <person name="Lanie J.A."/>
            <person name="Ng W.-L."/>
            <person name="Kazmierczak K.M."/>
            <person name="Andrzejewski T.M."/>
            <person name="Davidsen T.M."/>
            <person name="Wayne K.J."/>
            <person name="Tettelin H."/>
            <person name="Glass J.I."/>
            <person name="Rusch D."/>
            <person name="Podicherti R."/>
            <person name="Tsui H.-C.T."/>
            <person name="Winkler M.E."/>
        </authorList>
    </citation>
    <scope>NUCLEOTIDE SEQUENCE</scope>
</reference>
<dbReference type="Pfam" id="PF02350">
    <property type="entry name" value="Epimerase_2"/>
    <property type="match status" value="1"/>
</dbReference>
<dbReference type="InterPro" id="IPR029767">
    <property type="entry name" value="WecB-like"/>
</dbReference>
<dbReference type="AlphaFoldDB" id="A0A383DL71"/>
<proteinExistence type="predicted"/>
<dbReference type="PANTHER" id="PTHR43174">
    <property type="entry name" value="UDP-N-ACETYLGLUCOSAMINE 2-EPIMERASE"/>
    <property type="match status" value="1"/>
</dbReference>
<feature type="domain" description="UDP-N-acetylglucosamine 2-epimerase" evidence="1">
    <location>
        <begin position="28"/>
        <end position="139"/>
    </location>
</feature>
<evidence type="ECO:0000313" key="2">
    <source>
        <dbReference type="EMBL" id="SVE45211.1"/>
    </source>
</evidence>
<dbReference type="InterPro" id="IPR003331">
    <property type="entry name" value="UDP_GlcNAc_Epimerase_2_dom"/>
</dbReference>
<name>A0A383DL71_9ZZZZ</name>